<organism evidence="1 2">
    <name type="scientific">Exocentrus adspersus</name>
    <dbReference type="NCBI Taxonomy" id="1586481"/>
    <lineage>
        <taxon>Eukaryota</taxon>
        <taxon>Metazoa</taxon>
        <taxon>Ecdysozoa</taxon>
        <taxon>Arthropoda</taxon>
        <taxon>Hexapoda</taxon>
        <taxon>Insecta</taxon>
        <taxon>Pterygota</taxon>
        <taxon>Neoptera</taxon>
        <taxon>Endopterygota</taxon>
        <taxon>Coleoptera</taxon>
        <taxon>Polyphaga</taxon>
        <taxon>Cucujiformia</taxon>
        <taxon>Chrysomeloidea</taxon>
        <taxon>Cerambycidae</taxon>
        <taxon>Lamiinae</taxon>
        <taxon>Acanthocinini</taxon>
        <taxon>Exocentrus</taxon>
    </lineage>
</organism>
<evidence type="ECO:0000313" key="2">
    <source>
        <dbReference type="Proteomes" id="UP001159042"/>
    </source>
</evidence>
<sequence>MEPTNRDDLVKSRCGRTIARNKYERNAPEIRNWWYQLFDILEADAAIKPEKRLPLLRKVFPGRFLQRLKSLISVQDEQFKIDLPEEEQEEEQVEEFQKEKIGSVYSLVPNSGKSTIDPEEKKLCAKEVDTKSSSTPIRERFGETEPQKDNPYLNFFKTKPNRAAIWRELPPLSLEEMNLSQKADAIARAIATNFVEWVKTLGGDQETTISVESVMKMFEIASQDDSTRSIKVQLKEMPSISPKVAEYMRAPEVLLVD</sequence>
<dbReference type="AlphaFoldDB" id="A0AAV8W8E3"/>
<accession>A0AAV8W8E3</accession>
<reference evidence="1 2" key="1">
    <citation type="journal article" date="2023" name="Insect Mol. Biol.">
        <title>Genome sequencing provides insights into the evolution of gene families encoding plant cell wall-degrading enzymes in longhorned beetles.</title>
        <authorList>
            <person name="Shin N.R."/>
            <person name="Okamura Y."/>
            <person name="Kirsch R."/>
            <person name="Pauchet Y."/>
        </authorList>
    </citation>
    <scope>NUCLEOTIDE SEQUENCE [LARGE SCALE GENOMIC DNA]</scope>
    <source>
        <strain evidence="1">EAD_L_NR</strain>
    </source>
</reference>
<dbReference type="EMBL" id="JANEYG010000006">
    <property type="protein sequence ID" value="KAJ8922668.1"/>
    <property type="molecule type" value="Genomic_DNA"/>
</dbReference>
<keyword evidence="2" id="KW-1185">Reference proteome</keyword>
<evidence type="ECO:0000313" key="1">
    <source>
        <dbReference type="EMBL" id="KAJ8922668.1"/>
    </source>
</evidence>
<gene>
    <name evidence="1" type="ORF">NQ315_007700</name>
</gene>
<name>A0AAV8W8E3_9CUCU</name>
<protein>
    <submittedName>
        <fullName evidence="1">Uncharacterized protein</fullName>
    </submittedName>
</protein>
<comment type="caution">
    <text evidence="1">The sequence shown here is derived from an EMBL/GenBank/DDBJ whole genome shotgun (WGS) entry which is preliminary data.</text>
</comment>
<dbReference type="Proteomes" id="UP001159042">
    <property type="component" value="Unassembled WGS sequence"/>
</dbReference>
<proteinExistence type="predicted"/>